<reference evidence="1 2" key="1">
    <citation type="submission" date="2016-08" db="EMBL/GenBank/DDBJ databases">
        <title>Analysis of Carbohydrate Active Enzymes in Thermogemmatispora T81 Reveals Carbohydrate Degradation Ability.</title>
        <authorList>
            <person name="Tomazini A."/>
            <person name="Lal S."/>
            <person name="Stott M."/>
            <person name="Henrissat B."/>
            <person name="Polikarpov I."/>
            <person name="Sparling R."/>
            <person name="Levin D.B."/>
        </authorList>
    </citation>
    <scope>NUCLEOTIDE SEQUENCE [LARGE SCALE GENOMIC DNA]</scope>
    <source>
        <strain evidence="1 2">T81</strain>
    </source>
</reference>
<comment type="caution">
    <text evidence="1">The sequence shown here is derived from an EMBL/GenBank/DDBJ whole genome shotgun (WGS) entry which is preliminary data.</text>
</comment>
<organism evidence="1 2">
    <name type="scientific">Thermogemmatispora tikiterensis</name>
    <dbReference type="NCBI Taxonomy" id="1825093"/>
    <lineage>
        <taxon>Bacteria</taxon>
        <taxon>Bacillati</taxon>
        <taxon>Chloroflexota</taxon>
        <taxon>Ktedonobacteria</taxon>
        <taxon>Thermogemmatisporales</taxon>
        <taxon>Thermogemmatisporaceae</taxon>
        <taxon>Thermogemmatispora</taxon>
    </lineage>
</organism>
<dbReference type="AlphaFoldDB" id="A0A328VA64"/>
<sequence length="107" mass="11912">MPSPISRPQIASAGSSHLFLSPSLQPTFLREGGEVKKREEKTFEGRRQPLTVHGLLEAELGRCVSPYHSPAWNQSAKAKGALPKMERRLKDAGARDQFRISPNNTKF</sequence>
<evidence type="ECO:0000313" key="2">
    <source>
        <dbReference type="Proteomes" id="UP000248706"/>
    </source>
</evidence>
<dbReference type="Proteomes" id="UP000248706">
    <property type="component" value="Unassembled WGS sequence"/>
</dbReference>
<gene>
    <name evidence="1" type="ORF">A4R35_03355</name>
</gene>
<keyword evidence="2" id="KW-1185">Reference proteome</keyword>
<name>A0A328VA64_9CHLR</name>
<accession>A0A328VA64</accession>
<protein>
    <submittedName>
        <fullName evidence="1">Uncharacterized protein</fullName>
    </submittedName>
</protein>
<dbReference type="EMBL" id="MCIF01000002">
    <property type="protein sequence ID" value="RAQ94556.1"/>
    <property type="molecule type" value="Genomic_DNA"/>
</dbReference>
<proteinExistence type="predicted"/>
<evidence type="ECO:0000313" key="1">
    <source>
        <dbReference type="EMBL" id="RAQ94556.1"/>
    </source>
</evidence>